<reference evidence="1 2" key="1">
    <citation type="submission" date="2020-08" db="EMBL/GenBank/DDBJ databases">
        <title>Genomic Encyclopedia of Type Strains, Phase IV (KMG-V): Genome sequencing to study the core and pangenomes of soil and plant-associated prokaryotes.</title>
        <authorList>
            <person name="Whitman W."/>
        </authorList>
    </citation>
    <scope>NUCLEOTIDE SEQUENCE [LARGE SCALE GENOMIC DNA]</scope>
    <source>
        <strain evidence="1 2">SEMIA 4034</strain>
    </source>
</reference>
<gene>
    <name evidence="1" type="ORF">GGI59_006235</name>
</gene>
<accession>A0A7W9CYS9</accession>
<evidence type="ECO:0000313" key="2">
    <source>
        <dbReference type="Proteomes" id="UP000528824"/>
    </source>
</evidence>
<dbReference type="InterPro" id="IPR036812">
    <property type="entry name" value="NAD(P)_OxRdtase_dom_sf"/>
</dbReference>
<comment type="caution">
    <text evidence="1">The sequence shown here is derived from an EMBL/GenBank/DDBJ whole genome shotgun (WGS) entry which is preliminary data.</text>
</comment>
<keyword evidence="2" id="KW-1185">Reference proteome</keyword>
<dbReference type="Gene3D" id="3.20.20.100">
    <property type="entry name" value="NADP-dependent oxidoreductase domain"/>
    <property type="match status" value="1"/>
</dbReference>
<sequence>MRRLARWLGDTHRRPKIGIKLGRPYEAGRPVSRVAADDISKEFEAATALLGFAPDAIMIKDPPTALLHSRDLHAFLKTVAVRLNADAMGIATHNLDVTDLPQTTGGILQIEYNGIQWHRALPSLREAKLRGWIIWGMQPLAYGFLATRNATDPFSDDDLRSRFSESVKVGLCAMSNGFHKSFEEYSGFSRAERALAFCLCSPSVDRVVIGPRSVPQLRSSLRALTLATYPEFRNAVQRQLGSAEH</sequence>
<dbReference type="Proteomes" id="UP000528824">
    <property type="component" value="Unassembled WGS sequence"/>
</dbReference>
<dbReference type="AlphaFoldDB" id="A0A7W9CYS9"/>
<evidence type="ECO:0000313" key="1">
    <source>
        <dbReference type="EMBL" id="MBB5564526.1"/>
    </source>
</evidence>
<organism evidence="1 2">
    <name type="scientific">Rhizobium lentis</name>
    <dbReference type="NCBI Taxonomy" id="1138194"/>
    <lineage>
        <taxon>Bacteria</taxon>
        <taxon>Pseudomonadati</taxon>
        <taxon>Pseudomonadota</taxon>
        <taxon>Alphaproteobacteria</taxon>
        <taxon>Hyphomicrobiales</taxon>
        <taxon>Rhizobiaceae</taxon>
        <taxon>Rhizobium/Agrobacterium group</taxon>
        <taxon>Rhizobium</taxon>
    </lineage>
</organism>
<dbReference type="EMBL" id="JACHBC010000024">
    <property type="protein sequence ID" value="MBB5564526.1"/>
    <property type="molecule type" value="Genomic_DNA"/>
</dbReference>
<dbReference type="SUPFAM" id="SSF51430">
    <property type="entry name" value="NAD(P)-linked oxidoreductase"/>
    <property type="match status" value="1"/>
</dbReference>
<name>A0A7W9CYS9_9HYPH</name>
<protein>
    <submittedName>
        <fullName evidence="1">Aryl-alcohol dehydrogenase-like predicted oxidoreductase</fullName>
    </submittedName>
</protein>
<proteinExistence type="predicted"/>